<dbReference type="RefSeq" id="WP_124986930.1">
    <property type="nucleotide sequence ID" value="NZ_CP034160.1"/>
</dbReference>
<dbReference type="PANTHER" id="PTHR42776">
    <property type="entry name" value="SERINE PEPTIDASE S9 FAMILY MEMBER"/>
    <property type="match status" value="1"/>
</dbReference>
<dbReference type="SUPFAM" id="SSF53474">
    <property type="entry name" value="alpha/beta-Hydrolases"/>
    <property type="match status" value="1"/>
</dbReference>
<dbReference type="InterPro" id="IPR029058">
    <property type="entry name" value="AB_hydrolase_fold"/>
</dbReference>
<dbReference type="InterPro" id="IPR001375">
    <property type="entry name" value="Peptidase_S9_cat"/>
</dbReference>
<evidence type="ECO:0000313" key="4">
    <source>
        <dbReference type="Proteomes" id="UP000272316"/>
    </source>
</evidence>
<dbReference type="Pfam" id="PF00326">
    <property type="entry name" value="Peptidase_S9"/>
    <property type="match status" value="1"/>
</dbReference>
<dbReference type="EMBL" id="CP034160">
    <property type="protein sequence ID" value="AZI56148.1"/>
    <property type="molecule type" value="Genomic_DNA"/>
</dbReference>
<dbReference type="GO" id="GO:0004252">
    <property type="term" value="F:serine-type endopeptidase activity"/>
    <property type="evidence" value="ECO:0007669"/>
    <property type="project" value="TreeGrafter"/>
</dbReference>
<reference evidence="4" key="1">
    <citation type="submission" date="2018-11" db="EMBL/GenBank/DDBJ databases">
        <title>Proposal to divide the Flavobacteriaceae and reorganize its genera based on Amino Acid Identity values calculated from whole genome sequences.</title>
        <authorList>
            <person name="Nicholson A.C."/>
            <person name="Gulvik C.A."/>
            <person name="Whitney A.M."/>
            <person name="Sheth M."/>
            <person name="Batra D."/>
            <person name="Pryor J."/>
            <person name="Bernardet J.-F."/>
            <person name="Hugo C."/>
            <person name="Kampfer P."/>
            <person name="Newman J.D."/>
            <person name="McQuiston J.R."/>
        </authorList>
    </citation>
    <scope>NUCLEOTIDE SEQUENCE [LARGE SCALE GENOMIC DNA]</scope>
    <source>
        <strain evidence="4">H6466</strain>
    </source>
</reference>
<keyword evidence="1" id="KW-0378">Hydrolase</keyword>
<evidence type="ECO:0000313" key="3">
    <source>
        <dbReference type="EMBL" id="AZI56148.1"/>
    </source>
</evidence>
<organism evidence="3 4">
    <name type="scientific">Epilithonimonas vandammei</name>
    <dbReference type="NCBI Taxonomy" id="2487072"/>
    <lineage>
        <taxon>Bacteria</taxon>
        <taxon>Pseudomonadati</taxon>
        <taxon>Bacteroidota</taxon>
        <taxon>Flavobacteriia</taxon>
        <taxon>Flavobacteriales</taxon>
        <taxon>Weeksellaceae</taxon>
        <taxon>Chryseobacterium group</taxon>
        <taxon>Epilithonimonas</taxon>
    </lineage>
</organism>
<dbReference type="KEGG" id="eva:EIB75_13160"/>
<sequence>MDIKKRICVIFLTWLCVLYVAQITDDSVKIVNYKYSKFYQSSLIAISPNNRWAVITDTNIYGLQRAKVLDISQSKTKEIPFSNNFFFFNDNTVIAQGTEQTIIKNLTKRSEKIISGNFQYLAFLHEGKLVFYERKRKELLILDSNLRELLSLKDLEMLNYNDELPFLYYAIANRIYRIDLRSMKRAEWKNLSKNVWIGGTTSEVVAVQNVSGNFSLSRYEEKSTVPESVRLDLPDNFYVDSLSISLFELKNNRYLVVPVKKKILKKNERAEIFYTNQNSNYKVPIPQMAIYDLEKRIWKRLPNKSDEFATQQFIDKKGTILFYDPSGDKVDSLINARYDQKIETEFGGFKGKIDNSYVRSENFYFDSQSRRMIYFKDHRWRIENTTTNITKEIPFKNPEHFIGEVYSGLSDRPSGKIYPTNLRSQYIITDDYDLFLVDLIKVTAKRLTFGREAGLMYSIAEAPRLKNRPDSYWVKETNSQIDLNKGVIIKALNRKDYSSKLCEFSYKSLKLKEVATMDNVVQDIYRGDNSIVYTMESYQKPLSVNVLQNGISKVIYQSNGVDEGKLMMLKKEIINYNVNGRPYNAVLLYPANFKLNNKYPIIFDIYERKSKDALNYLVPHLYDMQGFNIMHYVYDGYFVLLPDFDYELENVGRSISNSVDALLSVLKNNISVDVNKMAVTGSSFGGYETTFLMTQDKWFKTGFAGVSFVDLPRQATSYHKISYFNIPDYARLESQQNRMVKNLFENYQGYLDNSPIYHLKKLSKPVFLWAGKDDDNINIDQSRSFFIGMKRLGKKGILLEYPKEKHNLRIKENQLDLNVKGWQWMDFQLKDNKPADWIRPMLE</sequence>
<gene>
    <name evidence="3" type="ORF">EIB75_13160</name>
</gene>
<evidence type="ECO:0000256" key="1">
    <source>
        <dbReference type="ARBA" id="ARBA00022801"/>
    </source>
</evidence>
<dbReference type="Gene3D" id="3.40.50.1820">
    <property type="entry name" value="alpha/beta hydrolase"/>
    <property type="match status" value="1"/>
</dbReference>
<proteinExistence type="predicted"/>
<feature type="domain" description="Peptidase S9 prolyl oligopeptidase catalytic" evidence="2">
    <location>
        <begin position="659"/>
        <end position="830"/>
    </location>
</feature>
<dbReference type="GO" id="GO:0006508">
    <property type="term" value="P:proteolysis"/>
    <property type="evidence" value="ECO:0007669"/>
    <property type="project" value="InterPro"/>
</dbReference>
<dbReference type="AlphaFoldDB" id="A0A3G8ZG04"/>
<dbReference type="Proteomes" id="UP000272316">
    <property type="component" value="Chromosome"/>
</dbReference>
<protein>
    <recommendedName>
        <fullName evidence="2">Peptidase S9 prolyl oligopeptidase catalytic domain-containing protein</fullName>
    </recommendedName>
</protein>
<name>A0A3G8ZG04_9FLAO</name>
<dbReference type="PANTHER" id="PTHR42776:SF4">
    <property type="entry name" value="ACYLAMINO-ACID-RELEASING ENZYME"/>
    <property type="match status" value="1"/>
</dbReference>
<accession>A0A3G8ZG04</accession>
<evidence type="ECO:0000259" key="2">
    <source>
        <dbReference type="Pfam" id="PF00326"/>
    </source>
</evidence>